<protein>
    <submittedName>
        <fullName evidence="1">10019_t:CDS:1</fullName>
    </submittedName>
</protein>
<name>A0A9N8VUU4_9GLOM</name>
<reference evidence="1" key="1">
    <citation type="submission" date="2021-06" db="EMBL/GenBank/DDBJ databases">
        <authorList>
            <person name="Kallberg Y."/>
            <person name="Tangrot J."/>
            <person name="Rosling A."/>
        </authorList>
    </citation>
    <scope>NUCLEOTIDE SEQUENCE</scope>
    <source>
        <strain evidence="1">MT106</strain>
    </source>
</reference>
<dbReference type="Proteomes" id="UP000789831">
    <property type="component" value="Unassembled WGS sequence"/>
</dbReference>
<dbReference type="OrthoDB" id="3249161at2759"/>
<dbReference type="AlphaFoldDB" id="A0A9N8VUU4"/>
<gene>
    <name evidence="1" type="ORF">AGERDE_LOCUS2241</name>
</gene>
<proteinExistence type="predicted"/>
<comment type="caution">
    <text evidence="1">The sequence shown here is derived from an EMBL/GenBank/DDBJ whole genome shotgun (WGS) entry which is preliminary data.</text>
</comment>
<evidence type="ECO:0000313" key="1">
    <source>
        <dbReference type="EMBL" id="CAG8460811.1"/>
    </source>
</evidence>
<keyword evidence="2" id="KW-1185">Reference proteome</keyword>
<dbReference type="EMBL" id="CAJVPL010000180">
    <property type="protein sequence ID" value="CAG8460811.1"/>
    <property type="molecule type" value="Genomic_DNA"/>
</dbReference>
<accession>A0A9N8VUU4</accession>
<evidence type="ECO:0000313" key="2">
    <source>
        <dbReference type="Proteomes" id="UP000789831"/>
    </source>
</evidence>
<sequence>MVEVAKANDLLAWEITQLIEFNKRSTSEIKANRQDFVYELMPTKKATTGAAVKSKMKCV</sequence>
<organism evidence="1 2">
    <name type="scientific">Ambispora gerdemannii</name>
    <dbReference type="NCBI Taxonomy" id="144530"/>
    <lineage>
        <taxon>Eukaryota</taxon>
        <taxon>Fungi</taxon>
        <taxon>Fungi incertae sedis</taxon>
        <taxon>Mucoromycota</taxon>
        <taxon>Glomeromycotina</taxon>
        <taxon>Glomeromycetes</taxon>
        <taxon>Archaeosporales</taxon>
        <taxon>Ambisporaceae</taxon>
        <taxon>Ambispora</taxon>
    </lineage>
</organism>